<dbReference type="GO" id="GO:1902670">
    <property type="term" value="F:carbon dioxide binding"/>
    <property type="evidence" value="ECO:0007669"/>
    <property type="project" value="TreeGrafter"/>
</dbReference>
<dbReference type="PANTHER" id="PTHR35177:SF2">
    <property type="entry name" value="HYDROGENASE MATURATION FACTOR HYBG"/>
    <property type="match status" value="1"/>
</dbReference>
<organism evidence="2 3">
    <name type="scientific">Dissulfurirhabdus thermomarina</name>
    <dbReference type="NCBI Taxonomy" id="1765737"/>
    <lineage>
        <taxon>Bacteria</taxon>
        <taxon>Deltaproteobacteria</taxon>
        <taxon>Dissulfurirhabdaceae</taxon>
        <taxon>Dissulfurirhabdus</taxon>
    </lineage>
</organism>
<accession>A0A6N9TMT8</accession>
<reference evidence="2 3" key="1">
    <citation type="submission" date="2020-02" db="EMBL/GenBank/DDBJ databases">
        <title>Comparative genomics of sulfur disproportionating microorganisms.</title>
        <authorList>
            <person name="Ward L.M."/>
            <person name="Bertran E."/>
            <person name="Johnston D.T."/>
        </authorList>
    </citation>
    <scope>NUCLEOTIDE SEQUENCE [LARGE SCALE GENOMIC DNA]</scope>
    <source>
        <strain evidence="2 3">DSM 100025</strain>
    </source>
</reference>
<name>A0A6N9TMT8_DISTH</name>
<keyword evidence="3" id="KW-1185">Reference proteome</keyword>
<dbReference type="InterPro" id="IPR019812">
    <property type="entry name" value="Hydgase_assmbl_chp_CS"/>
</dbReference>
<dbReference type="EMBL" id="JAAGRR010000069">
    <property type="protein sequence ID" value="NDY42601.1"/>
    <property type="molecule type" value="Genomic_DNA"/>
</dbReference>
<dbReference type="SUPFAM" id="SSF159127">
    <property type="entry name" value="HupF/HypC-like"/>
    <property type="match status" value="1"/>
</dbReference>
<comment type="similarity">
    <text evidence="1">Belongs to the HupF/HypC family.</text>
</comment>
<evidence type="ECO:0000313" key="3">
    <source>
        <dbReference type="Proteomes" id="UP000469346"/>
    </source>
</evidence>
<dbReference type="Gene3D" id="2.30.30.140">
    <property type="match status" value="1"/>
</dbReference>
<dbReference type="PANTHER" id="PTHR35177">
    <property type="entry name" value="HYDROGENASE MATURATION FACTOR HYBG"/>
    <property type="match status" value="1"/>
</dbReference>
<evidence type="ECO:0000313" key="2">
    <source>
        <dbReference type="EMBL" id="NDY42601.1"/>
    </source>
</evidence>
<dbReference type="PROSITE" id="PS01097">
    <property type="entry name" value="HUPF_HYPC"/>
    <property type="match status" value="1"/>
</dbReference>
<dbReference type="PRINTS" id="PR00445">
    <property type="entry name" value="HUPFHYPC"/>
</dbReference>
<dbReference type="Pfam" id="PF01455">
    <property type="entry name" value="HupF_HypC"/>
    <property type="match status" value="1"/>
</dbReference>
<dbReference type="NCBIfam" id="TIGR00074">
    <property type="entry name" value="hypC_hupF"/>
    <property type="match status" value="1"/>
</dbReference>
<comment type="caution">
    <text evidence="2">The sequence shown here is derived from an EMBL/GenBank/DDBJ whole genome shotgun (WGS) entry which is preliminary data.</text>
</comment>
<gene>
    <name evidence="2" type="ORF">G3N55_07060</name>
</gene>
<dbReference type="InterPro" id="IPR001109">
    <property type="entry name" value="Hydrogenase_HupF/HypC"/>
</dbReference>
<dbReference type="RefSeq" id="WP_163298739.1">
    <property type="nucleotide sequence ID" value="NZ_JAAGRR010000069.1"/>
</dbReference>
<protein>
    <submittedName>
        <fullName evidence="2">HypC/HybG/HupF family hydrogenase formation chaperone</fullName>
    </submittedName>
</protein>
<dbReference type="GO" id="GO:0051604">
    <property type="term" value="P:protein maturation"/>
    <property type="evidence" value="ECO:0007669"/>
    <property type="project" value="TreeGrafter"/>
</dbReference>
<sequence>MCLAIPMKVLELETPEGGEGLLPPVAVVDADGIRRRVRLDVVDRVPEVGEFVIVHAGFAIHTLAPGEAEANLELLRQMARAVAGEG</sequence>
<proteinExistence type="inferred from homology"/>
<dbReference type="AlphaFoldDB" id="A0A6N9TMT8"/>
<evidence type="ECO:0000256" key="1">
    <source>
        <dbReference type="ARBA" id="ARBA00006018"/>
    </source>
</evidence>
<dbReference type="Proteomes" id="UP000469346">
    <property type="component" value="Unassembled WGS sequence"/>
</dbReference>
<dbReference type="GO" id="GO:0005506">
    <property type="term" value="F:iron ion binding"/>
    <property type="evidence" value="ECO:0007669"/>
    <property type="project" value="TreeGrafter"/>
</dbReference>